<gene>
    <name evidence="1" type="ORF">RM697_01385</name>
</gene>
<dbReference type="Proteomes" id="UP001259492">
    <property type="component" value="Unassembled WGS sequence"/>
</dbReference>
<dbReference type="SUPFAM" id="SSF49464">
    <property type="entry name" value="Carboxypeptidase regulatory domain-like"/>
    <property type="match status" value="1"/>
</dbReference>
<sequence>MELKIRLFFVIASLFSCLVYSQSELQIEIRDSETSEQISYATVRFKGTNRGLIADYNGQFRIPSSQINDIPVLLITSIGYESLEVITSEITLNTLTIVKMKPQIESLDAVIINSNTKKETRQYIKESRKMLAYGIVYRAVNSIKTNLNNKSHSYIGYYRDYQIVDSKYYNLNEGIVEQFDAGILTNKVFGKSNSAALYSFKQNSDFETKELYSIEYNDSTKFVDNADIKGFGGNELSILNVHNPIRNYDKQSFSYVYRLNKEFLQNHEFRKDEIQFIDNEPIIRIRFKNKSKLTSYSHRVVGDINISLKDFAIHSFNYYVYDYDKRNPLFNIKIEYRAQNENMYLNYITFNNRFTIADLDVFKEEKVIFNNKYYKYFEVTFNSDFDEKTLKKSRFKIKHNDRRILIKSLVVEDKRTIRLYIQDYDEDLINIKKDSMKNIEFTIKNINDKEGREIYIPVKRIGYQFREYFVQEVFDSNTPNENLKLIFKNKSLKKSTINSNSGNENYIINSPLQNRKME</sequence>
<keyword evidence="2" id="KW-1185">Reference proteome</keyword>
<evidence type="ECO:0000313" key="1">
    <source>
        <dbReference type="EMBL" id="MDT0557279.1"/>
    </source>
</evidence>
<protein>
    <submittedName>
        <fullName evidence="1">Carboxypeptidase-like regulatory domain-containing protein</fullName>
    </submittedName>
</protein>
<dbReference type="EMBL" id="JAVRIA010000001">
    <property type="protein sequence ID" value="MDT0557279.1"/>
    <property type="molecule type" value="Genomic_DNA"/>
</dbReference>
<reference evidence="1 2" key="1">
    <citation type="submission" date="2023-09" db="EMBL/GenBank/DDBJ databases">
        <authorList>
            <person name="Rey-Velasco X."/>
        </authorList>
    </citation>
    <scope>NUCLEOTIDE SEQUENCE [LARGE SCALE GENOMIC DNA]</scope>
    <source>
        <strain evidence="1 2">W332</strain>
    </source>
</reference>
<evidence type="ECO:0000313" key="2">
    <source>
        <dbReference type="Proteomes" id="UP001259492"/>
    </source>
</evidence>
<dbReference type="Pfam" id="PF13715">
    <property type="entry name" value="CarbopepD_reg_2"/>
    <property type="match status" value="1"/>
</dbReference>
<accession>A0ABU2YHV7</accession>
<name>A0ABU2YHV7_9FLAO</name>
<proteinExistence type="predicted"/>
<comment type="caution">
    <text evidence="1">The sequence shown here is derived from an EMBL/GenBank/DDBJ whole genome shotgun (WGS) entry which is preliminary data.</text>
</comment>
<dbReference type="RefSeq" id="WP_311426050.1">
    <property type="nucleotide sequence ID" value="NZ_JAVRIA010000001.1"/>
</dbReference>
<dbReference type="PROSITE" id="PS51257">
    <property type="entry name" value="PROKAR_LIPOPROTEIN"/>
    <property type="match status" value="1"/>
</dbReference>
<organism evidence="1 2">
    <name type="scientific">Microcosmobacter mediterraneus</name>
    <dbReference type="NCBI Taxonomy" id="3075607"/>
    <lineage>
        <taxon>Bacteria</taxon>
        <taxon>Pseudomonadati</taxon>
        <taxon>Bacteroidota</taxon>
        <taxon>Flavobacteriia</taxon>
        <taxon>Flavobacteriales</taxon>
        <taxon>Flavobacteriaceae</taxon>
        <taxon>Microcosmobacter</taxon>
    </lineage>
</organism>
<dbReference type="InterPro" id="IPR008969">
    <property type="entry name" value="CarboxyPept-like_regulatory"/>
</dbReference>